<dbReference type="EMBL" id="SOCQ01000016">
    <property type="protein sequence ID" value="TDV41660.1"/>
    <property type="molecule type" value="Genomic_DNA"/>
</dbReference>
<evidence type="ECO:0000313" key="7">
    <source>
        <dbReference type="EMBL" id="TDV41660.1"/>
    </source>
</evidence>
<accession>A0A4R7UYQ2</accession>
<reference evidence="7 8" key="1">
    <citation type="submission" date="2019-03" db="EMBL/GenBank/DDBJ databases">
        <title>Genomic analyses of the natural microbiome of Caenorhabditis elegans.</title>
        <authorList>
            <person name="Samuel B."/>
        </authorList>
    </citation>
    <scope>NUCLEOTIDE SEQUENCE [LARGE SCALE GENOMIC DNA]</scope>
    <source>
        <strain evidence="7 8">BIGb0525</strain>
    </source>
</reference>
<organism evidence="7 8">
    <name type="scientific">Pseudomonas helmanticensis</name>
    <dbReference type="NCBI Taxonomy" id="1471381"/>
    <lineage>
        <taxon>Bacteria</taxon>
        <taxon>Pseudomonadati</taxon>
        <taxon>Pseudomonadota</taxon>
        <taxon>Gammaproteobacteria</taxon>
        <taxon>Pseudomonadales</taxon>
        <taxon>Pseudomonadaceae</taxon>
        <taxon>Pseudomonas</taxon>
    </lineage>
</organism>
<dbReference type="PANTHER" id="PTHR37011:SF1">
    <property type="entry name" value="POT FAMILY PEPTIDE TRANSPORT PROTEIN"/>
    <property type="match status" value="1"/>
</dbReference>
<comment type="caution">
    <text evidence="7">The sequence shown here is derived from an EMBL/GenBank/DDBJ whole genome shotgun (WGS) entry which is preliminary data.</text>
</comment>
<dbReference type="NCBIfam" id="NF033216">
    <property type="entry name" value="lipo_YgdI_YgdR"/>
    <property type="match status" value="1"/>
</dbReference>
<evidence type="ECO:0000256" key="1">
    <source>
        <dbReference type="ARBA" id="ARBA00022475"/>
    </source>
</evidence>
<evidence type="ECO:0000256" key="5">
    <source>
        <dbReference type="ARBA" id="ARBA00023288"/>
    </source>
</evidence>
<dbReference type="Pfam" id="PF06004">
    <property type="entry name" value="DUF903"/>
    <property type="match status" value="1"/>
</dbReference>
<keyword evidence="2" id="KW-0732">Signal</keyword>
<protein>
    <submittedName>
        <fullName evidence="7">Uncharacterized protein DUF903</fullName>
    </submittedName>
</protein>
<evidence type="ECO:0000259" key="6">
    <source>
        <dbReference type="Pfam" id="PF06004"/>
    </source>
</evidence>
<dbReference type="SUPFAM" id="SSF50182">
    <property type="entry name" value="Sm-like ribonucleoproteins"/>
    <property type="match status" value="1"/>
</dbReference>
<dbReference type="Proteomes" id="UP000295804">
    <property type="component" value="Unassembled WGS sequence"/>
</dbReference>
<evidence type="ECO:0000256" key="2">
    <source>
        <dbReference type="ARBA" id="ARBA00022729"/>
    </source>
</evidence>
<sequence>MASEYWLCVQITAVTHPVQTENDQWHFFAGPSNFCPGDGTNRVRTPTMLGITSNEDLEVGMKIKSLGIPFAVVAALALAGCSTPTVVTLQNGTQYLTKDMPKTKTKDGFYEFEDISGSKVKVRADEVATVREED</sequence>
<name>A0A4R7UYQ2_9PSED</name>
<gene>
    <name evidence="7" type="ORF">EDF87_116112</name>
</gene>
<dbReference type="InterPro" id="IPR010920">
    <property type="entry name" value="LSM_dom_sf"/>
</dbReference>
<dbReference type="AlphaFoldDB" id="A0A4R7UYQ2"/>
<dbReference type="PANTHER" id="PTHR37011">
    <property type="entry name" value="POT FAMILY PEPTIDE TRANSPORT PROTEIN-RELATED"/>
    <property type="match status" value="1"/>
</dbReference>
<dbReference type="Gene3D" id="2.30.30.100">
    <property type="match status" value="1"/>
</dbReference>
<evidence type="ECO:0000256" key="3">
    <source>
        <dbReference type="ARBA" id="ARBA00023136"/>
    </source>
</evidence>
<keyword evidence="4" id="KW-0564">Palmitate</keyword>
<keyword evidence="3" id="KW-0472">Membrane</keyword>
<keyword evidence="1" id="KW-1003">Cell membrane</keyword>
<keyword evidence="5" id="KW-0449">Lipoprotein</keyword>
<proteinExistence type="predicted"/>
<evidence type="ECO:0000256" key="4">
    <source>
        <dbReference type="ARBA" id="ARBA00023139"/>
    </source>
</evidence>
<evidence type="ECO:0000313" key="8">
    <source>
        <dbReference type="Proteomes" id="UP000295804"/>
    </source>
</evidence>
<feature type="domain" description="Lipoprotein YgdI/YgdR-like SH3-like" evidence="6">
    <location>
        <begin position="84"/>
        <end position="132"/>
    </location>
</feature>
<dbReference type="InterPro" id="IPR047807">
    <property type="entry name" value="YgdI/YgdR-like_SH3-like"/>
</dbReference>
<dbReference type="InterPro" id="IPR010305">
    <property type="entry name" value="YgdI/YgdR-like"/>
</dbReference>